<dbReference type="InterPro" id="IPR035984">
    <property type="entry name" value="Acyl-CoA-binding_sf"/>
</dbReference>
<proteinExistence type="inferred from homology"/>
<keyword evidence="4" id="KW-1185">Reference proteome</keyword>
<dbReference type="GO" id="GO:0000062">
    <property type="term" value="F:fatty-acyl-CoA binding"/>
    <property type="evidence" value="ECO:0007669"/>
    <property type="project" value="InterPro"/>
</dbReference>
<dbReference type="InterPro" id="IPR026888">
    <property type="entry name" value="AcetylCoA_hyd_C"/>
</dbReference>
<dbReference type="SUPFAM" id="SSF47027">
    <property type="entry name" value="Acyl-CoA binding protein"/>
    <property type="match status" value="1"/>
</dbReference>
<feature type="domain" description="ACB" evidence="3">
    <location>
        <begin position="227"/>
        <end position="312"/>
    </location>
</feature>
<reference evidence="5" key="1">
    <citation type="submission" date="2016-11" db="UniProtKB">
        <authorList>
            <consortium name="WormBaseParasite"/>
        </authorList>
    </citation>
    <scope>IDENTIFICATION</scope>
</reference>
<dbReference type="Gene3D" id="3.40.1080.10">
    <property type="entry name" value="Glutaconate Coenzyme A-transferase"/>
    <property type="match status" value="2"/>
</dbReference>
<dbReference type="PANTHER" id="PTHR21432:SF20">
    <property type="entry name" value="ACETYL-COA HYDROLASE"/>
    <property type="match status" value="1"/>
</dbReference>
<dbReference type="AlphaFoldDB" id="A0A1I8ISG4"/>
<dbReference type="Pfam" id="PF13336">
    <property type="entry name" value="AcetylCoA_hyd_C"/>
    <property type="match status" value="1"/>
</dbReference>
<dbReference type="InterPro" id="IPR038460">
    <property type="entry name" value="AcetylCoA_hyd_C_sf"/>
</dbReference>
<organism evidence="4 5">
    <name type="scientific">Macrostomum lignano</name>
    <dbReference type="NCBI Taxonomy" id="282301"/>
    <lineage>
        <taxon>Eukaryota</taxon>
        <taxon>Metazoa</taxon>
        <taxon>Spiralia</taxon>
        <taxon>Lophotrochozoa</taxon>
        <taxon>Platyhelminthes</taxon>
        <taxon>Rhabditophora</taxon>
        <taxon>Macrostomorpha</taxon>
        <taxon>Macrostomida</taxon>
        <taxon>Macrostomidae</taxon>
        <taxon>Macrostomum</taxon>
    </lineage>
</organism>
<dbReference type="PROSITE" id="PS51228">
    <property type="entry name" value="ACB_2"/>
    <property type="match status" value="1"/>
</dbReference>
<dbReference type="GO" id="GO:0008775">
    <property type="term" value="F:acetate CoA-transferase activity"/>
    <property type="evidence" value="ECO:0007669"/>
    <property type="project" value="InterPro"/>
</dbReference>
<evidence type="ECO:0000259" key="3">
    <source>
        <dbReference type="PROSITE" id="PS51228"/>
    </source>
</evidence>
<dbReference type="PRINTS" id="PR00689">
    <property type="entry name" value="ACOABINDINGP"/>
</dbReference>
<dbReference type="InterPro" id="IPR000582">
    <property type="entry name" value="Acyl-CoA-binding_protein"/>
</dbReference>
<sequence length="736" mass="79500">LSQSFPIAVVFRSLSAGLGLSCAKETPPLVPEACRGPPPPPRRPQQLIESSSRLTRMNVTESRANRATKAKLVTPAVTVSRLAAELADFRCLSAPLALPTPLLDRSRATTMAENSRNGRIQNRTKLATPKPLSGGQVVPVAVAVHTWRAVGAIASAAVERLRRDQTLRQAGQHDAQVDDRLAAKQDSAGPVADLFTKGETEEQQVQEATDRLDGGLCDVESHLEIHFSSEFNDYAEKVKKLKSRPTDAEMLDLYGLFKQATVGDVNTERPGLLDLKGKAKWDSWSQCKGTEQGQARSNYLSLGEPFHPVPNRHPVTMEAEKVFEQHLDSNQKVFVHGGAATPNHLIDSMVQVGLKRKLKNISVMHIHTEGPAAYNTEACQGVFRSNSLFTSANCREAIGAGRGDFTPIFLSEIPLLFRRGAVKLDLALIMVTPPDRHGFCSLGPSVDCARSAIQNARVIVAQQFAVHFGQCREAIGAGRGDFTPIFLSEIPLLFRRGAVKLDLALIMVTPPDRHGFCSLGPSVDCARSAIQNARVIVAQMQQPLHEMPPKKINPQEQRIGQLIAEKLVADGSTLQTGIGSIPDAVLASLKGHKNLGVHTEMFSDGVVDLTECGAVTNALKRIRPGKIVSGFVIGTKKVFDFIDENAMVELCDIHFVNKVAIISQNPRVTAINSCIEIDLTGQVVSDSIGPRIYSGVGGQIDFMRGAALSSDGLGVPIIALQSSTKKGGSKIVPFIR</sequence>
<dbReference type="InterPro" id="IPR046433">
    <property type="entry name" value="ActCoA_hydro"/>
</dbReference>
<dbReference type="Pfam" id="PF00887">
    <property type="entry name" value="ACBP"/>
    <property type="match status" value="1"/>
</dbReference>
<dbReference type="InterPro" id="IPR003702">
    <property type="entry name" value="ActCoA_hydro_N"/>
</dbReference>
<dbReference type="GO" id="GO:0006083">
    <property type="term" value="P:acetate metabolic process"/>
    <property type="evidence" value="ECO:0007669"/>
    <property type="project" value="InterPro"/>
</dbReference>
<name>A0A1I8ISG4_9PLAT</name>
<dbReference type="Gene3D" id="1.20.80.10">
    <property type="match status" value="1"/>
</dbReference>
<accession>A0A1I8ISG4</accession>
<dbReference type="SUPFAM" id="SSF100950">
    <property type="entry name" value="NagB/RpiA/CoA transferase-like"/>
    <property type="match status" value="3"/>
</dbReference>
<dbReference type="WBParaSite" id="maker-uti_cns_0015829-snap-gene-0.2-mRNA-1">
    <property type="protein sequence ID" value="maker-uti_cns_0015829-snap-gene-0.2-mRNA-1"/>
    <property type="gene ID" value="maker-uti_cns_0015829-snap-gene-0.2"/>
</dbReference>
<dbReference type="PROSITE" id="PS00880">
    <property type="entry name" value="ACB_1"/>
    <property type="match status" value="1"/>
</dbReference>
<evidence type="ECO:0000256" key="2">
    <source>
        <dbReference type="ARBA" id="ARBA00022679"/>
    </source>
</evidence>
<dbReference type="InterPro" id="IPR014352">
    <property type="entry name" value="FERM/acyl-CoA-bd_prot_sf"/>
</dbReference>
<dbReference type="Gene3D" id="3.40.1080.20">
    <property type="entry name" value="Acetyl-CoA hydrolase/transferase C-terminal domain"/>
    <property type="match status" value="1"/>
</dbReference>
<evidence type="ECO:0000313" key="5">
    <source>
        <dbReference type="WBParaSite" id="maker-uti_cns_0015829-snap-gene-0.2-mRNA-1"/>
    </source>
</evidence>
<comment type="similarity">
    <text evidence="1">Belongs to the acetyl-CoA hydrolase/transferase family.</text>
</comment>
<dbReference type="GO" id="GO:0005739">
    <property type="term" value="C:mitochondrion"/>
    <property type="evidence" value="ECO:0007669"/>
    <property type="project" value="TreeGrafter"/>
</dbReference>
<dbReference type="InterPro" id="IPR037171">
    <property type="entry name" value="NagB/RpiA_transferase-like"/>
</dbReference>
<protein>
    <submittedName>
        <fullName evidence="5">Acetyl-CoA hydrolase</fullName>
    </submittedName>
</protein>
<dbReference type="PANTHER" id="PTHR21432">
    <property type="entry name" value="ACETYL-COA HYDROLASE-RELATED"/>
    <property type="match status" value="1"/>
</dbReference>
<dbReference type="Pfam" id="PF02550">
    <property type="entry name" value="AcetylCoA_hydro"/>
    <property type="match status" value="2"/>
</dbReference>
<keyword evidence="2" id="KW-0808">Transferase</keyword>
<dbReference type="Gene3D" id="3.30.750.70">
    <property type="entry name" value="4-hydroxybutyrate coenzyme like domains"/>
    <property type="match status" value="1"/>
</dbReference>
<dbReference type="InterPro" id="IPR022408">
    <property type="entry name" value="Acyl-CoA-binding_prot_CS"/>
</dbReference>
<dbReference type="Proteomes" id="UP000095280">
    <property type="component" value="Unplaced"/>
</dbReference>
<evidence type="ECO:0000256" key="1">
    <source>
        <dbReference type="ARBA" id="ARBA00009632"/>
    </source>
</evidence>
<evidence type="ECO:0000313" key="4">
    <source>
        <dbReference type="Proteomes" id="UP000095280"/>
    </source>
</evidence>